<sequence>MPSNTEITASQLARLVGTPAAPTVIDVRSDEDFASDPRLIPGSVRADALNPQLAGASRNSKSKTVVVCRRGGKLSQGAAAWLRHVGVEAETLEGGFDAWRSADGLLLKTSALPEPRDARGRTVWVTRARPKVDRIACPWLIRRFVDPEAVFLFVSASEVGAVAERFSAAPFDVEDVFWSHRGDRCTFDTMIEEFGLAHEPLDRLALIVRAADTGRPELSPQAPGFLAASLGLSRMFRGDLEQLDAGMLLYDAFYRWCRDAVEETHNWPSGLKAQ</sequence>
<dbReference type="InterPro" id="IPR001763">
    <property type="entry name" value="Rhodanese-like_dom"/>
</dbReference>
<reference evidence="2 3" key="1">
    <citation type="submission" date="2017-08" db="EMBL/GenBank/DDBJ databases">
        <title>Infants hospitalized years apart are colonized by the same room-sourced microbial strains.</title>
        <authorList>
            <person name="Brooks B."/>
            <person name="Olm M.R."/>
            <person name="Firek B.A."/>
            <person name="Baker R."/>
            <person name="Thomas B.C."/>
            <person name="Morowitz M.J."/>
            <person name="Banfield J.F."/>
        </authorList>
    </citation>
    <scope>NUCLEOTIDE SEQUENCE [LARGE SCALE GENOMIC DNA]</scope>
    <source>
        <strain evidence="2">S2_005_003_R2_43</strain>
    </source>
</reference>
<dbReference type="PROSITE" id="PS50206">
    <property type="entry name" value="RHODANESE_3"/>
    <property type="match status" value="1"/>
</dbReference>
<dbReference type="Proteomes" id="UP000249577">
    <property type="component" value="Unassembled WGS sequence"/>
</dbReference>
<dbReference type="InterPro" id="IPR018634">
    <property type="entry name" value="ChrB_C"/>
</dbReference>
<dbReference type="AlphaFoldDB" id="A0A2W5KAZ1"/>
<name>A0A2W5KAZ1_ANCNO</name>
<dbReference type="SUPFAM" id="SSF52821">
    <property type="entry name" value="Rhodanese/Cell cycle control phosphatase"/>
    <property type="match status" value="1"/>
</dbReference>
<evidence type="ECO:0000313" key="3">
    <source>
        <dbReference type="Proteomes" id="UP000249577"/>
    </source>
</evidence>
<protein>
    <submittedName>
        <fullName evidence="2">Sulfurtransferase</fullName>
    </submittedName>
</protein>
<dbReference type="GO" id="GO:0016740">
    <property type="term" value="F:transferase activity"/>
    <property type="evidence" value="ECO:0007669"/>
    <property type="project" value="UniProtKB-KW"/>
</dbReference>
<accession>A0A2W5KAZ1</accession>
<evidence type="ECO:0000313" key="2">
    <source>
        <dbReference type="EMBL" id="PZQ14316.1"/>
    </source>
</evidence>
<dbReference type="Pfam" id="PF00581">
    <property type="entry name" value="Rhodanese"/>
    <property type="match status" value="1"/>
</dbReference>
<keyword evidence="2" id="KW-0808">Transferase</keyword>
<organism evidence="2 3">
    <name type="scientific">Ancylobacter novellus</name>
    <name type="common">Thiobacillus novellus</name>
    <dbReference type="NCBI Taxonomy" id="921"/>
    <lineage>
        <taxon>Bacteria</taxon>
        <taxon>Pseudomonadati</taxon>
        <taxon>Pseudomonadota</taxon>
        <taxon>Alphaproteobacteria</taxon>
        <taxon>Hyphomicrobiales</taxon>
        <taxon>Xanthobacteraceae</taxon>
        <taxon>Ancylobacter</taxon>
    </lineage>
</organism>
<evidence type="ECO:0000259" key="1">
    <source>
        <dbReference type="PROSITE" id="PS50206"/>
    </source>
</evidence>
<proteinExistence type="predicted"/>
<dbReference type="EMBL" id="QFPN01000006">
    <property type="protein sequence ID" value="PZQ14316.1"/>
    <property type="molecule type" value="Genomic_DNA"/>
</dbReference>
<comment type="caution">
    <text evidence="2">The sequence shown here is derived from an EMBL/GenBank/DDBJ whole genome shotgun (WGS) entry which is preliminary data.</text>
</comment>
<dbReference type="InterPro" id="IPR036873">
    <property type="entry name" value="Rhodanese-like_dom_sf"/>
</dbReference>
<feature type="domain" description="Rhodanese" evidence="1">
    <location>
        <begin position="18"/>
        <end position="108"/>
    </location>
</feature>
<dbReference type="Gene3D" id="3.40.250.10">
    <property type="entry name" value="Rhodanese-like domain"/>
    <property type="match status" value="1"/>
</dbReference>
<dbReference type="SMART" id="SM00450">
    <property type="entry name" value="RHOD"/>
    <property type="match status" value="1"/>
</dbReference>
<gene>
    <name evidence="2" type="ORF">DI565_12920</name>
</gene>
<dbReference type="Pfam" id="PF09828">
    <property type="entry name" value="ChrB_C"/>
    <property type="match status" value="1"/>
</dbReference>